<reference evidence="2" key="1">
    <citation type="submission" date="2024-06" db="EMBL/GenBank/DDBJ databases">
        <authorList>
            <person name="Fan A."/>
            <person name="Zhang F.Y."/>
            <person name="Zhang L."/>
        </authorList>
    </citation>
    <scope>NUCLEOTIDE SEQUENCE</scope>
    <source>
        <strain evidence="2">Y61</strain>
    </source>
</reference>
<proteinExistence type="predicted"/>
<dbReference type="EMBL" id="CP159510">
    <property type="protein sequence ID" value="XCJ18424.1"/>
    <property type="molecule type" value="Genomic_DNA"/>
</dbReference>
<dbReference type="Pfam" id="PF14006">
    <property type="entry name" value="YqzL"/>
    <property type="match status" value="1"/>
</dbReference>
<name>A0AAU8IK85_9BACL</name>
<evidence type="ECO:0000256" key="1">
    <source>
        <dbReference type="SAM" id="MobiDB-lite"/>
    </source>
</evidence>
<evidence type="ECO:0000313" key="2">
    <source>
        <dbReference type="EMBL" id="XCJ18424.1"/>
    </source>
</evidence>
<feature type="compositionally biased region" description="Basic and acidic residues" evidence="1">
    <location>
        <begin position="26"/>
        <end position="37"/>
    </location>
</feature>
<accession>A0AAU8IK85</accession>
<gene>
    <name evidence="2" type="ORF">ABNN70_12865</name>
</gene>
<sequence>MQDLTWRIFCMTGSIDSYLLMKEMENENNRPAEDKSTIQEISEEPGQ</sequence>
<dbReference type="AlphaFoldDB" id="A0AAU8IK85"/>
<protein>
    <submittedName>
        <fullName evidence="2">YqzL family protein</fullName>
    </submittedName>
</protein>
<dbReference type="RefSeq" id="WP_353949440.1">
    <property type="nucleotide sequence ID" value="NZ_CP159510.1"/>
</dbReference>
<organism evidence="2">
    <name type="scientific">Sporolactobacillus sp. Y61</name>
    <dbReference type="NCBI Taxonomy" id="3160863"/>
    <lineage>
        <taxon>Bacteria</taxon>
        <taxon>Bacillati</taxon>
        <taxon>Bacillota</taxon>
        <taxon>Bacilli</taxon>
        <taxon>Bacillales</taxon>
        <taxon>Sporolactobacillaceae</taxon>
        <taxon>Sporolactobacillus</taxon>
    </lineage>
</organism>
<feature type="region of interest" description="Disordered" evidence="1">
    <location>
        <begin position="26"/>
        <end position="47"/>
    </location>
</feature>
<dbReference type="InterPro" id="IPR025617">
    <property type="entry name" value="YqzL"/>
</dbReference>